<reference evidence="1 2" key="1">
    <citation type="journal article" date="2019" name="Fungal Biol. Biotechnol.">
        <title>Draft genome sequence of fastidious pathogen Ceratobasidium theobromae, which causes vascular-streak dieback in Theobroma cacao.</title>
        <authorList>
            <person name="Ali S.S."/>
            <person name="Asman A."/>
            <person name="Shao J."/>
            <person name="Firmansyah A.P."/>
            <person name="Susilo A.W."/>
            <person name="Rosmana A."/>
            <person name="McMahon P."/>
            <person name="Junaid M."/>
            <person name="Guest D."/>
            <person name="Kheng T.Y."/>
            <person name="Meinhardt L.W."/>
            <person name="Bailey B.A."/>
        </authorList>
    </citation>
    <scope>NUCLEOTIDE SEQUENCE [LARGE SCALE GENOMIC DNA]</scope>
    <source>
        <strain evidence="1 2">CT2</strain>
    </source>
</reference>
<name>A0A5N5QT27_9AGAM</name>
<sequence length="99" mass="10772">MGDSHYADLEPGGTRRERIPRIHGSIQIQGPFPQIGPHPSGRFPRVRFTSVQLDGDPRDLFLWSCAALSLTSPHTTSAFDSSEDHSPAPQLIIARAALG</sequence>
<protein>
    <submittedName>
        <fullName evidence="1">Uncharacterized protein</fullName>
    </submittedName>
</protein>
<dbReference type="EMBL" id="SSOP01000015">
    <property type="protein sequence ID" value="KAB5594912.1"/>
    <property type="molecule type" value="Genomic_DNA"/>
</dbReference>
<dbReference type="AlphaFoldDB" id="A0A5N5QT27"/>
<gene>
    <name evidence="1" type="ORF">CTheo_1727</name>
</gene>
<dbReference type="Proteomes" id="UP000383932">
    <property type="component" value="Unassembled WGS sequence"/>
</dbReference>
<accession>A0A5N5QT27</accession>
<organism evidence="1 2">
    <name type="scientific">Ceratobasidium theobromae</name>
    <dbReference type="NCBI Taxonomy" id="1582974"/>
    <lineage>
        <taxon>Eukaryota</taxon>
        <taxon>Fungi</taxon>
        <taxon>Dikarya</taxon>
        <taxon>Basidiomycota</taxon>
        <taxon>Agaricomycotina</taxon>
        <taxon>Agaricomycetes</taxon>
        <taxon>Cantharellales</taxon>
        <taxon>Ceratobasidiaceae</taxon>
        <taxon>Ceratobasidium</taxon>
    </lineage>
</organism>
<keyword evidence="2" id="KW-1185">Reference proteome</keyword>
<evidence type="ECO:0000313" key="2">
    <source>
        <dbReference type="Proteomes" id="UP000383932"/>
    </source>
</evidence>
<evidence type="ECO:0000313" key="1">
    <source>
        <dbReference type="EMBL" id="KAB5594912.1"/>
    </source>
</evidence>
<comment type="caution">
    <text evidence="1">The sequence shown here is derived from an EMBL/GenBank/DDBJ whole genome shotgun (WGS) entry which is preliminary data.</text>
</comment>
<proteinExistence type="predicted"/>